<organism evidence="2 3">
    <name type="scientific">Aquimarina celericrescens</name>
    <dbReference type="NCBI Taxonomy" id="1964542"/>
    <lineage>
        <taxon>Bacteria</taxon>
        <taxon>Pseudomonadati</taxon>
        <taxon>Bacteroidota</taxon>
        <taxon>Flavobacteriia</taxon>
        <taxon>Flavobacteriales</taxon>
        <taxon>Flavobacteriaceae</taxon>
        <taxon>Aquimarina</taxon>
    </lineage>
</organism>
<feature type="chain" id="PRO_5047030609" evidence="1">
    <location>
        <begin position="19"/>
        <end position="121"/>
    </location>
</feature>
<keyword evidence="3" id="KW-1185">Reference proteome</keyword>
<feature type="signal peptide" evidence="1">
    <location>
        <begin position="1"/>
        <end position="18"/>
    </location>
</feature>
<gene>
    <name evidence="2" type="ORF">ACFSJT_01420</name>
</gene>
<name>A0ABW5AU50_9FLAO</name>
<evidence type="ECO:0000256" key="1">
    <source>
        <dbReference type="SAM" id="SignalP"/>
    </source>
</evidence>
<protein>
    <submittedName>
        <fullName evidence="2">Uncharacterized protein</fullName>
    </submittedName>
</protein>
<sequence>MKRILLSLSLLMSICNYAQSLSKTHIIYESKDQIIMNNGKQYQILAKTDFYEVSDSSAKQHIEVLDYTLSLSRILVLKSNDEFIKLVEWSDKDVKFYEYPEVIDFKLEEDQIANYLLSTKD</sequence>
<comment type="caution">
    <text evidence="2">The sequence shown here is derived from an EMBL/GenBank/DDBJ whole genome shotgun (WGS) entry which is preliminary data.</text>
</comment>
<reference evidence="3" key="1">
    <citation type="journal article" date="2019" name="Int. J. Syst. Evol. Microbiol.">
        <title>The Global Catalogue of Microorganisms (GCM) 10K type strain sequencing project: providing services to taxonomists for standard genome sequencing and annotation.</title>
        <authorList>
            <consortium name="The Broad Institute Genomics Platform"/>
            <consortium name="The Broad Institute Genome Sequencing Center for Infectious Disease"/>
            <person name="Wu L."/>
            <person name="Ma J."/>
        </authorList>
    </citation>
    <scope>NUCLEOTIDE SEQUENCE [LARGE SCALE GENOMIC DNA]</scope>
    <source>
        <strain evidence="3">DT92</strain>
    </source>
</reference>
<dbReference type="EMBL" id="JBHUHY010000002">
    <property type="protein sequence ID" value="MFD2185436.1"/>
    <property type="molecule type" value="Genomic_DNA"/>
</dbReference>
<dbReference type="Proteomes" id="UP001597344">
    <property type="component" value="Unassembled WGS sequence"/>
</dbReference>
<evidence type="ECO:0000313" key="3">
    <source>
        <dbReference type="Proteomes" id="UP001597344"/>
    </source>
</evidence>
<dbReference type="RefSeq" id="WP_378318398.1">
    <property type="nucleotide sequence ID" value="NZ_JBHUHY010000002.1"/>
</dbReference>
<evidence type="ECO:0000313" key="2">
    <source>
        <dbReference type="EMBL" id="MFD2185436.1"/>
    </source>
</evidence>
<keyword evidence="1" id="KW-0732">Signal</keyword>
<accession>A0ABW5AU50</accession>
<proteinExistence type="predicted"/>